<feature type="compositionally biased region" description="Basic and acidic residues" evidence="1">
    <location>
        <begin position="44"/>
        <end position="53"/>
    </location>
</feature>
<accession>A0AA38WYC6</accession>
<feature type="compositionally biased region" description="Polar residues" evidence="1">
    <location>
        <begin position="9"/>
        <end position="28"/>
    </location>
</feature>
<reference evidence="2" key="1">
    <citation type="submission" date="2022-10" db="EMBL/GenBank/DDBJ databases">
        <title>Culturing micro-colonial fungi from biological soil crusts in the Mojave desert and describing Neophaeococcomyces mojavensis, and introducing the new genera and species Taxawa tesnikishii.</title>
        <authorList>
            <person name="Kurbessoian T."/>
            <person name="Stajich J.E."/>
        </authorList>
    </citation>
    <scope>NUCLEOTIDE SEQUENCE</scope>
    <source>
        <strain evidence="2">TK_41</strain>
    </source>
</reference>
<evidence type="ECO:0000313" key="3">
    <source>
        <dbReference type="Proteomes" id="UP001172673"/>
    </source>
</evidence>
<organism evidence="2 3">
    <name type="scientific">Cladophialophora chaetospira</name>
    <dbReference type="NCBI Taxonomy" id="386627"/>
    <lineage>
        <taxon>Eukaryota</taxon>
        <taxon>Fungi</taxon>
        <taxon>Dikarya</taxon>
        <taxon>Ascomycota</taxon>
        <taxon>Pezizomycotina</taxon>
        <taxon>Eurotiomycetes</taxon>
        <taxon>Chaetothyriomycetidae</taxon>
        <taxon>Chaetothyriales</taxon>
        <taxon>Herpotrichiellaceae</taxon>
        <taxon>Cladophialophora</taxon>
    </lineage>
</organism>
<dbReference type="EMBL" id="JAPDRK010000022">
    <property type="protein sequence ID" value="KAJ9603405.1"/>
    <property type="molecule type" value="Genomic_DNA"/>
</dbReference>
<dbReference type="AlphaFoldDB" id="A0AA38WYC6"/>
<feature type="region of interest" description="Disordered" evidence="1">
    <location>
        <begin position="1"/>
        <end position="107"/>
    </location>
</feature>
<keyword evidence="3" id="KW-1185">Reference proteome</keyword>
<name>A0AA38WYC6_9EURO</name>
<sequence length="173" mass="19385">MDGIYVRSSEGSGDNHQLVSPPQSVNDQHGTKYEMVDGPSERPGQPDRDHVLDESSDDDEDDLSNHCSSLSPTSKEAHAAAMKKYIQARKDAKLRSPTSNSPPRAPRTIRKATRKLGVHYEIRRVWDGRDFVDVEESTVKPIKCKLAPLIDRRKKIMGQKRALAKIRALEDGL</sequence>
<evidence type="ECO:0000313" key="2">
    <source>
        <dbReference type="EMBL" id="KAJ9603405.1"/>
    </source>
</evidence>
<protein>
    <submittedName>
        <fullName evidence="2">Uncharacterized protein</fullName>
    </submittedName>
</protein>
<feature type="compositionally biased region" description="Polar residues" evidence="1">
    <location>
        <begin position="65"/>
        <end position="74"/>
    </location>
</feature>
<dbReference type="Proteomes" id="UP001172673">
    <property type="component" value="Unassembled WGS sequence"/>
</dbReference>
<gene>
    <name evidence="2" type="ORF">H2200_012183</name>
</gene>
<evidence type="ECO:0000256" key="1">
    <source>
        <dbReference type="SAM" id="MobiDB-lite"/>
    </source>
</evidence>
<proteinExistence type="predicted"/>
<comment type="caution">
    <text evidence="2">The sequence shown here is derived from an EMBL/GenBank/DDBJ whole genome shotgun (WGS) entry which is preliminary data.</text>
</comment>